<evidence type="ECO:0000313" key="1">
    <source>
        <dbReference type="EMBL" id="TXL80508.1"/>
    </source>
</evidence>
<dbReference type="GO" id="GO:0006352">
    <property type="term" value="P:DNA-templated transcription initiation"/>
    <property type="evidence" value="ECO:0007669"/>
    <property type="project" value="InterPro"/>
</dbReference>
<sequence length="154" mass="16874">MWSRGLPGGVGWADVLNEAVMRALNGSRRWPEGVPLLAFLSGVMRSLCDEHWRRARRESVRMVHQDPVAGAGAWGDAATAPDPERVLAAAQALAAINRMFADDPAALKIITGLGEGMTAREICGLYGMTERDYDSARKRMRRALLRGGLSWSLR</sequence>
<protein>
    <recommendedName>
        <fullName evidence="3">Sigma-70 family RNA polymerase sigma factor</fullName>
    </recommendedName>
</protein>
<comment type="caution">
    <text evidence="1">The sequence shown here is derived from an EMBL/GenBank/DDBJ whole genome shotgun (WGS) entry which is preliminary data.</text>
</comment>
<evidence type="ECO:0000313" key="2">
    <source>
        <dbReference type="Proteomes" id="UP000321638"/>
    </source>
</evidence>
<dbReference type="InterPro" id="IPR013325">
    <property type="entry name" value="RNA_pol_sigma_r2"/>
</dbReference>
<dbReference type="AlphaFoldDB" id="A0A5C8PUI1"/>
<dbReference type="OrthoDB" id="7553153at2"/>
<evidence type="ECO:0008006" key="3">
    <source>
        <dbReference type="Google" id="ProtNLM"/>
    </source>
</evidence>
<name>A0A5C8PUI1_9HYPH</name>
<organism evidence="1 2">
    <name type="scientific">Vineibacter terrae</name>
    <dbReference type="NCBI Taxonomy" id="2586908"/>
    <lineage>
        <taxon>Bacteria</taxon>
        <taxon>Pseudomonadati</taxon>
        <taxon>Pseudomonadota</taxon>
        <taxon>Alphaproteobacteria</taxon>
        <taxon>Hyphomicrobiales</taxon>
        <taxon>Vineibacter</taxon>
    </lineage>
</organism>
<accession>A0A5C8PUI1</accession>
<gene>
    <name evidence="1" type="ORF">FHP25_04805</name>
</gene>
<dbReference type="SUPFAM" id="SSF88946">
    <property type="entry name" value="Sigma2 domain of RNA polymerase sigma factors"/>
    <property type="match status" value="1"/>
</dbReference>
<proteinExistence type="predicted"/>
<dbReference type="EMBL" id="VDUZ01000004">
    <property type="protein sequence ID" value="TXL80508.1"/>
    <property type="molecule type" value="Genomic_DNA"/>
</dbReference>
<dbReference type="Proteomes" id="UP000321638">
    <property type="component" value="Unassembled WGS sequence"/>
</dbReference>
<keyword evidence="2" id="KW-1185">Reference proteome</keyword>
<dbReference type="GO" id="GO:0003700">
    <property type="term" value="F:DNA-binding transcription factor activity"/>
    <property type="evidence" value="ECO:0007669"/>
    <property type="project" value="InterPro"/>
</dbReference>
<reference evidence="1 2" key="1">
    <citation type="submission" date="2019-06" db="EMBL/GenBank/DDBJ databases">
        <title>New taxonomy in bacterial strain CC-CFT640, isolated from vineyard.</title>
        <authorList>
            <person name="Lin S.-Y."/>
            <person name="Tsai C.-F."/>
            <person name="Young C.-C."/>
        </authorList>
    </citation>
    <scope>NUCLEOTIDE SEQUENCE [LARGE SCALE GENOMIC DNA]</scope>
    <source>
        <strain evidence="1 2">CC-CFT640</strain>
    </source>
</reference>